<evidence type="ECO:0000259" key="7">
    <source>
        <dbReference type="SMART" id="SM01005"/>
    </source>
</evidence>
<feature type="binding site" evidence="4 6">
    <location>
        <position position="312"/>
    </location>
    <ligand>
        <name>substrate</name>
    </ligand>
</feature>
<dbReference type="UniPathway" id="UPA00042">
    <property type="reaction ID" value="UER00497"/>
</dbReference>
<comment type="similarity">
    <text evidence="4">Belongs to the alanine racemase family.</text>
</comment>
<dbReference type="PANTHER" id="PTHR30511">
    <property type="entry name" value="ALANINE RACEMASE"/>
    <property type="match status" value="1"/>
</dbReference>
<organism evidence="8">
    <name type="scientific">Staphylococcus simulans</name>
    <dbReference type="NCBI Taxonomy" id="1286"/>
    <lineage>
        <taxon>Bacteria</taxon>
        <taxon>Bacillati</taxon>
        <taxon>Bacillota</taxon>
        <taxon>Bacilli</taxon>
        <taxon>Bacillales</taxon>
        <taxon>Staphylococcaceae</taxon>
        <taxon>Staphylococcus</taxon>
    </lineage>
</organism>
<comment type="pathway">
    <text evidence="4">Amino-acid biosynthesis; D-alanine biosynthesis; D-alanine from L-alanine: step 1/1.</text>
</comment>
<dbReference type="InterPro" id="IPR001608">
    <property type="entry name" value="Ala_racemase_N"/>
</dbReference>
<dbReference type="PROSITE" id="PS00395">
    <property type="entry name" value="ALANINE_RACEMASE"/>
    <property type="match status" value="1"/>
</dbReference>
<accession>A0A6N3FDT9</accession>
<comment type="catalytic activity">
    <reaction evidence="4">
        <text>L-alanine = D-alanine</text>
        <dbReference type="Rhea" id="RHEA:20249"/>
        <dbReference type="ChEBI" id="CHEBI:57416"/>
        <dbReference type="ChEBI" id="CHEBI:57972"/>
        <dbReference type="EC" id="5.1.1.1"/>
    </reaction>
</comment>
<evidence type="ECO:0000256" key="3">
    <source>
        <dbReference type="ARBA" id="ARBA00023235"/>
    </source>
</evidence>
<comment type="function">
    <text evidence="4">Catalyzes the interconversion of L-alanine and D-alanine. May also act on other amino acids.</text>
</comment>
<feature type="active site" description="Proton acceptor; specific for L-alanine" evidence="4">
    <location>
        <position position="265"/>
    </location>
</feature>
<dbReference type="EMBL" id="CACRUO010000062">
    <property type="protein sequence ID" value="VYU50225.1"/>
    <property type="molecule type" value="Genomic_DNA"/>
</dbReference>
<feature type="active site" description="Proton acceptor; specific for D-alanine" evidence="4">
    <location>
        <position position="39"/>
    </location>
</feature>
<dbReference type="PANTHER" id="PTHR30511:SF0">
    <property type="entry name" value="ALANINE RACEMASE, CATABOLIC-RELATED"/>
    <property type="match status" value="1"/>
</dbReference>
<dbReference type="CDD" id="cd00430">
    <property type="entry name" value="PLPDE_III_AR"/>
    <property type="match status" value="1"/>
</dbReference>
<dbReference type="RefSeq" id="WP_156667020.1">
    <property type="nucleotide sequence ID" value="NZ_CACRUO010000062.1"/>
</dbReference>
<dbReference type="InterPro" id="IPR020622">
    <property type="entry name" value="Ala_racemase_pyridoxalP-BS"/>
</dbReference>
<reference evidence="8" key="1">
    <citation type="submission" date="2019-11" db="EMBL/GenBank/DDBJ databases">
        <authorList>
            <person name="Feng L."/>
        </authorList>
    </citation>
    <scope>NUCLEOTIDE SEQUENCE</scope>
    <source>
        <strain evidence="8">SsimulansLFYP27</strain>
    </source>
</reference>
<dbReference type="GO" id="GO:0005829">
    <property type="term" value="C:cytosol"/>
    <property type="evidence" value="ECO:0007669"/>
    <property type="project" value="TreeGrafter"/>
</dbReference>
<gene>
    <name evidence="8" type="primary">alr1</name>
    <name evidence="8" type="ORF">SSLFYP27_02439</name>
</gene>
<dbReference type="AlphaFoldDB" id="A0A6N3FDT9"/>
<proteinExistence type="inferred from homology"/>
<dbReference type="HAMAP" id="MF_01201">
    <property type="entry name" value="Ala_racemase"/>
    <property type="match status" value="1"/>
</dbReference>
<dbReference type="InterPro" id="IPR029066">
    <property type="entry name" value="PLP-binding_barrel"/>
</dbReference>
<evidence type="ECO:0000256" key="2">
    <source>
        <dbReference type="ARBA" id="ARBA00022898"/>
    </source>
</evidence>
<dbReference type="SUPFAM" id="SSF50621">
    <property type="entry name" value="Alanine racemase C-terminal domain-like"/>
    <property type="match status" value="1"/>
</dbReference>
<dbReference type="Pfam" id="PF00842">
    <property type="entry name" value="Ala_racemase_C"/>
    <property type="match status" value="1"/>
</dbReference>
<evidence type="ECO:0000256" key="4">
    <source>
        <dbReference type="HAMAP-Rule" id="MF_01201"/>
    </source>
</evidence>
<keyword evidence="2 4" id="KW-0663">Pyridoxal phosphate</keyword>
<dbReference type="GO" id="GO:0030632">
    <property type="term" value="P:D-alanine biosynthetic process"/>
    <property type="evidence" value="ECO:0007669"/>
    <property type="project" value="UniProtKB-UniRule"/>
</dbReference>
<name>A0A6N3FDT9_STASI</name>
<keyword evidence="3 4" id="KW-0413">Isomerase</keyword>
<dbReference type="InterPro" id="IPR009006">
    <property type="entry name" value="Ala_racemase/Decarboxylase_C"/>
</dbReference>
<dbReference type="Pfam" id="PF01168">
    <property type="entry name" value="Ala_racemase_N"/>
    <property type="match status" value="1"/>
</dbReference>
<evidence type="ECO:0000256" key="6">
    <source>
        <dbReference type="PIRSR" id="PIRSR600821-52"/>
    </source>
</evidence>
<dbReference type="FunFam" id="3.20.20.10:FF:000002">
    <property type="entry name" value="Alanine racemase"/>
    <property type="match status" value="1"/>
</dbReference>
<protein>
    <recommendedName>
        <fullName evidence="4">Alanine racemase</fullName>
        <ecNumber evidence="4">5.1.1.1</ecNumber>
    </recommendedName>
</protein>
<dbReference type="InterPro" id="IPR011079">
    <property type="entry name" value="Ala_racemase_C"/>
</dbReference>
<feature type="domain" description="Alanine racemase C-terminal" evidence="7">
    <location>
        <begin position="244"/>
        <end position="371"/>
    </location>
</feature>
<dbReference type="GO" id="GO:0008784">
    <property type="term" value="F:alanine racemase activity"/>
    <property type="evidence" value="ECO:0007669"/>
    <property type="project" value="UniProtKB-UniRule"/>
</dbReference>
<feature type="modified residue" description="N6-(pyridoxal phosphate)lysine" evidence="4 5">
    <location>
        <position position="39"/>
    </location>
</feature>
<feature type="binding site" evidence="4 6">
    <location>
        <position position="138"/>
    </location>
    <ligand>
        <name>substrate</name>
    </ligand>
</feature>
<dbReference type="InterPro" id="IPR000821">
    <property type="entry name" value="Ala_racemase"/>
</dbReference>
<dbReference type="GO" id="GO:0030170">
    <property type="term" value="F:pyridoxal phosphate binding"/>
    <property type="evidence" value="ECO:0007669"/>
    <property type="project" value="UniProtKB-UniRule"/>
</dbReference>
<dbReference type="GO" id="GO:0009252">
    <property type="term" value="P:peptidoglycan biosynthetic process"/>
    <property type="evidence" value="ECO:0007669"/>
    <property type="project" value="TreeGrafter"/>
</dbReference>
<dbReference type="SUPFAM" id="SSF51419">
    <property type="entry name" value="PLP-binding barrel"/>
    <property type="match status" value="1"/>
</dbReference>
<evidence type="ECO:0000256" key="5">
    <source>
        <dbReference type="PIRSR" id="PIRSR600821-50"/>
    </source>
</evidence>
<evidence type="ECO:0000256" key="1">
    <source>
        <dbReference type="ARBA" id="ARBA00001933"/>
    </source>
</evidence>
<dbReference type="NCBIfam" id="TIGR00492">
    <property type="entry name" value="alr"/>
    <property type="match status" value="1"/>
</dbReference>
<sequence length="384" mass="43618">MADKFYRPTYLKVDLEAILKNYQVLGKLQPNKTVMPVIKANAYGLGSVKVAHYLEKHGAEFFAVATLDEAIELRMHGIDAKILILGVVMPNDINKAIQHRVALTVPSYQWLEAVIEQIEPENKKDLWLHVKIDTGMGRLGIKTLEDYQKIVDTINQHDQLVFEGVFTHFAQADEDSPHTHEQYQVFEDWVNTLPHPPYVHSQNSAGTILHEAPICNMVRTGISLYGYYPSEYVEEVTNAVLYPSAYWATEIMEIKRLNLGDTVSYGSTFTADRALKIAILGVGYADGFPRMMQGATVEINGHHCEIIGRVCMDQMMVVLPEDDTFEVGDTATLLNREHQEPESLTSLAHQQQTINYEVLCRIGRRVPRIYEPEKEFDIVNELQK</sequence>
<comment type="cofactor">
    <cofactor evidence="1 4 5">
        <name>pyridoxal 5'-phosphate</name>
        <dbReference type="ChEBI" id="CHEBI:597326"/>
    </cofactor>
</comment>
<dbReference type="SMART" id="SM01005">
    <property type="entry name" value="Ala_racemase_C"/>
    <property type="match status" value="1"/>
</dbReference>
<dbReference type="EC" id="5.1.1.1" evidence="4"/>
<dbReference type="PRINTS" id="PR00992">
    <property type="entry name" value="ALARACEMASE"/>
</dbReference>
<dbReference type="Gene3D" id="2.40.37.10">
    <property type="entry name" value="Lyase, Ornithine Decarboxylase, Chain A, domain 1"/>
    <property type="match status" value="1"/>
</dbReference>
<dbReference type="Gene3D" id="3.20.20.10">
    <property type="entry name" value="Alanine racemase"/>
    <property type="match status" value="1"/>
</dbReference>
<evidence type="ECO:0000313" key="8">
    <source>
        <dbReference type="EMBL" id="VYU50225.1"/>
    </source>
</evidence>